<protein>
    <submittedName>
        <fullName evidence="1">Uncharacterized protein</fullName>
    </submittedName>
</protein>
<gene>
    <name evidence="1" type="ORF">SAMN05428964_10520</name>
</gene>
<proteinExistence type="predicted"/>
<dbReference type="Proteomes" id="UP000219068">
    <property type="component" value="Unassembled WGS sequence"/>
</dbReference>
<dbReference type="EMBL" id="OBMM01000005">
    <property type="protein sequence ID" value="SOC25968.1"/>
    <property type="molecule type" value="Genomic_DNA"/>
</dbReference>
<evidence type="ECO:0000313" key="1">
    <source>
        <dbReference type="EMBL" id="SOC25968.1"/>
    </source>
</evidence>
<accession>A0A285TR07</accession>
<name>A0A285TR07_9PROT</name>
<organism evidence="1 2">
    <name type="scientific">Thalassospira xiamenensis</name>
    <dbReference type="NCBI Taxonomy" id="220697"/>
    <lineage>
        <taxon>Bacteria</taxon>
        <taxon>Pseudomonadati</taxon>
        <taxon>Pseudomonadota</taxon>
        <taxon>Alphaproteobacteria</taxon>
        <taxon>Rhodospirillales</taxon>
        <taxon>Thalassospiraceae</taxon>
        <taxon>Thalassospira</taxon>
    </lineage>
</organism>
<reference evidence="1 2" key="1">
    <citation type="submission" date="2017-08" db="EMBL/GenBank/DDBJ databases">
        <authorList>
            <person name="de Groot N.N."/>
        </authorList>
    </citation>
    <scope>NUCLEOTIDE SEQUENCE [LARGE SCALE GENOMIC DNA]</scope>
    <source>
        <strain evidence="1 2">USBA 78</strain>
    </source>
</reference>
<dbReference type="RefSeq" id="WP_097052601.1">
    <property type="nucleotide sequence ID" value="NZ_OBMM01000005.1"/>
</dbReference>
<evidence type="ECO:0000313" key="2">
    <source>
        <dbReference type="Proteomes" id="UP000219068"/>
    </source>
</evidence>
<sequence length="161" mass="17559">MTPETPWAPFTEYVSRQNAIGMGVIEVSSYLDNLDGVLSAAISTSFAGCRAGEAGPDISHFARTIATRVKLESFLLVGPSDCDQALVTLKANLRMFPEFVLVHRNVPEPIRKYLRVSIACGLPVLSVDDLNIERLQADAFERLVVAHCTDTGSCFFGFAFS</sequence>
<dbReference type="AlphaFoldDB" id="A0A285TR07"/>